<name>A0AAV7P4E2_PLEWA</name>
<evidence type="ECO:0000313" key="2">
    <source>
        <dbReference type="Proteomes" id="UP001066276"/>
    </source>
</evidence>
<proteinExistence type="predicted"/>
<evidence type="ECO:0000313" key="1">
    <source>
        <dbReference type="EMBL" id="KAJ1122167.1"/>
    </source>
</evidence>
<dbReference type="AlphaFoldDB" id="A0AAV7P4E2"/>
<reference evidence="1" key="1">
    <citation type="journal article" date="2022" name="bioRxiv">
        <title>Sequencing and chromosome-scale assembly of the giantPleurodeles waltlgenome.</title>
        <authorList>
            <person name="Brown T."/>
            <person name="Elewa A."/>
            <person name="Iarovenko S."/>
            <person name="Subramanian E."/>
            <person name="Araus A.J."/>
            <person name="Petzold A."/>
            <person name="Susuki M."/>
            <person name="Suzuki K.-i.T."/>
            <person name="Hayashi T."/>
            <person name="Toyoda A."/>
            <person name="Oliveira C."/>
            <person name="Osipova E."/>
            <person name="Leigh N.D."/>
            <person name="Simon A."/>
            <person name="Yun M.H."/>
        </authorList>
    </citation>
    <scope>NUCLEOTIDE SEQUENCE</scope>
    <source>
        <strain evidence="1">20211129_DDA</strain>
        <tissue evidence="1">Liver</tissue>
    </source>
</reference>
<comment type="caution">
    <text evidence="1">The sequence shown here is derived from an EMBL/GenBank/DDBJ whole genome shotgun (WGS) entry which is preliminary data.</text>
</comment>
<keyword evidence="2" id="KW-1185">Reference proteome</keyword>
<dbReference type="Proteomes" id="UP001066276">
    <property type="component" value="Chromosome 7"/>
</dbReference>
<gene>
    <name evidence="1" type="ORF">NDU88_000671</name>
</gene>
<accession>A0AAV7P4E2</accession>
<organism evidence="1 2">
    <name type="scientific">Pleurodeles waltl</name>
    <name type="common">Iberian ribbed newt</name>
    <dbReference type="NCBI Taxonomy" id="8319"/>
    <lineage>
        <taxon>Eukaryota</taxon>
        <taxon>Metazoa</taxon>
        <taxon>Chordata</taxon>
        <taxon>Craniata</taxon>
        <taxon>Vertebrata</taxon>
        <taxon>Euteleostomi</taxon>
        <taxon>Amphibia</taxon>
        <taxon>Batrachia</taxon>
        <taxon>Caudata</taxon>
        <taxon>Salamandroidea</taxon>
        <taxon>Salamandridae</taxon>
        <taxon>Pleurodelinae</taxon>
        <taxon>Pleurodeles</taxon>
    </lineage>
</organism>
<sequence length="164" mass="17748">MVLSTSGGPSASPSVWNQLVSGPSVDRSISHRHRLAQEDPLFLHRHPAPLSFVVQTTLGIPDVAQIPPVLPHREARQLDAAGRCMFASSRATLRSINTSCVLAHFSHGLWDSVGHLFPSLHEDACTALMPLIRDSQQATRITVLTGMDTTDSVGRLMVGSIVIR</sequence>
<dbReference type="Gene3D" id="1.10.287.3160">
    <property type="match status" value="1"/>
</dbReference>
<dbReference type="EMBL" id="JANPWB010000011">
    <property type="protein sequence ID" value="KAJ1122167.1"/>
    <property type="molecule type" value="Genomic_DNA"/>
</dbReference>
<protein>
    <submittedName>
        <fullName evidence="1">Uncharacterized protein</fullName>
    </submittedName>
</protein>